<dbReference type="RefSeq" id="WP_286347255.1">
    <property type="nucleotide sequence ID" value="NZ_AP027733.1"/>
</dbReference>
<keyword evidence="1" id="KW-0614">Plasmid</keyword>
<geneLocation type="plasmid" evidence="1 2">
    <name>pNBRC108728a</name>
</geneLocation>
<proteinExistence type="predicted"/>
<sequence>MTTTALPHYDWTEHESGLDLDSGDVGGDYQASAAASRRFWRQLPDGTFCVITSYYYATQKYYELDAEGNRTGSESDDAESFDSAERFVDIENMTEYLWCTDREDPGSTEINSNYKYEYPLDMALDNVDRAWALAQAQARMESAAAYDLYDGSFFQ</sequence>
<accession>A0ABM8GVA3</accession>
<reference evidence="2" key="1">
    <citation type="journal article" date="2019" name="Int. J. Syst. Evol. Microbiol.">
        <title>The Global Catalogue of Microorganisms (GCM) 10K type strain sequencing project: providing services to taxonomists for standard genome sequencing and annotation.</title>
        <authorList>
            <consortium name="The Broad Institute Genomics Platform"/>
            <consortium name="The Broad Institute Genome Sequencing Center for Infectious Disease"/>
            <person name="Wu L."/>
            <person name="Ma J."/>
        </authorList>
    </citation>
    <scope>NUCLEOTIDE SEQUENCE [LARGE SCALE GENOMIC DNA]</scope>
    <source>
        <strain evidence="2">NBRC 108728</strain>
    </source>
</reference>
<dbReference type="EMBL" id="AP027733">
    <property type="protein sequence ID" value="BDZ52397.1"/>
    <property type="molecule type" value="Genomic_DNA"/>
</dbReference>
<evidence type="ECO:0000313" key="2">
    <source>
        <dbReference type="Proteomes" id="UP001321486"/>
    </source>
</evidence>
<dbReference type="Proteomes" id="UP001321486">
    <property type="component" value="Plasmid pNBRC108728a"/>
</dbReference>
<evidence type="ECO:0000313" key="1">
    <source>
        <dbReference type="EMBL" id="BDZ52397.1"/>
    </source>
</evidence>
<organism evidence="1 2">
    <name type="scientific">Frondihabitans sucicola</name>
    <dbReference type="NCBI Taxonomy" id="1268041"/>
    <lineage>
        <taxon>Bacteria</taxon>
        <taxon>Bacillati</taxon>
        <taxon>Actinomycetota</taxon>
        <taxon>Actinomycetes</taxon>
        <taxon>Micrococcales</taxon>
        <taxon>Microbacteriaceae</taxon>
        <taxon>Frondihabitans</taxon>
    </lineage>
</organism>
<protein>
    <submittedName>
        <fullName evidence="1">Uncharacterized protein</fullName>
    </submittedName>
</protein>
<name>A0ABM8GVA3_9MICO</name>
<gene>
    <name evidence="1" type="ORF">GCM10025867_46380</name>
</gene>
<keyword evidence="2" id="KW-1185">Reference proteome</keyword>